<evidence type="ECO:0000313" key="2">
    <source>
        <dbReference type="Proteomes" id="UP000197768"/>
    </source>
</evidence>
<reference evidence="1 2" key="1">
    <citation type="journal article" date="2017" name="Infect. Genet. Evol.">
        <title>Comparative genome analysis of fish pathogen Flavobacterium columnare reveals extensive sequence diversity within the species.</title>
        <authorList>
            <person name="Kayansamruaj P."/>
            <person name="Dong H.T."/>
            <person name="Hirono I."/>
            <person name="Kondo H."/>
            <person name="Senapin S."/>
            <person name="Rodkhum C."/>
        </authorList>
    </citation>
    <scope>NUCLEOTIDE SEQUENCE [LARGE SCALE GENOMIC DNA]</scope>
    <source>
        <strain evidence="1 2">1215</strain>
    </source>
</reference>
<dbReference type="EMBL" id="MTCZ01000160">
    <property type="protein sequence ID" value="OWP83145.1"/>
    <property type="molecule type" value="Genomic_DNA"/>
</dbReference>
<evidence type="ECO:0000313" key="1">
    <source>
        <dbReference type="EMBL" id="OWP83145.1"/>
    </source>
</evidence>
<proteinExistence type="predicted"/>
<dbReference type="AlphaFoldDB" id="A0A246GG51"/>
<gene>
    <name evidence="1" type="ORF">BWK59_12085</name>
</gene>
<dbReference type="RefSeq" id="WP_088394236.1">
    <property type="nucleotide sequence ID" value="NZ_MTCZ01000160.1"/>
</dbReference>
<protein>
    <submittedName>
        <fullName evidence="1">Uncharacterized protein</fullName>
    </submittedName>
</protein>
<comment type="caution">
    <text evidence="1">The sequence shown here is derived from an EMBL/GenBank/DDBJ whole genome shotgun (WGS) entry which is preliminary data.</text>
</comment>
<dbReference type="Proteomes" id="UP000197768">
    <property type="component" value="Unassembled WGS sequence"/>
</dbReference>
<name>A0A246GG51_9FLAO</name>
<sequence length="335" mass="38801">MIQHTKKTLKLALLMLVVFTNLSCKENTSKDREKSINTTKSKVDSSIDTIINLEKDSKNILVEDNYTSFDEWVFSKCASISNPQDCNENKYEDFKFKVSNDSIFINNNYTDNVISGELKSDLLYKKYGISKEFLLKNFNISLPDRVKYIRNPRAYDSNSPLENFFRDAFYIDNYIVFQVEGCIYCFKNVKVKEARNDIKKINLPISSNTILNIKTNVLNKNLFNDYSCGDTPRGYYLGKKDTYDVYIVSNDCGDFPFKDLITVKSNSIISKINIEGDSWDIEKEEKKKIRDENITLFSIDADFKISIQNINKLNDKEKSKSISNFIIVNGKFTKK</sequence>
<accession>A0A246GG51</accession>
<organism evidence="1 2">
    <name type="scientific">Flavobacterium davisii</name>
    <dbReference type="NCBI Taxonomy" id="2906077"/>
    <lineage>
        <taxon>Bacteria</taxon>
        <taxon>Pseudomonadati</taxon>
        <taxon>Bacteroidota</taxon>
        <taxon>Flavobacteriia</taxon>
        <taxon>Flavobacteriales</taxon>
        <taxon>Flavobacteriaceae</taxon>
        <taxon>Flavobacterium</taxon>
    </lineage>
</organism>